<dbReference type="Pfam" id="PF00249">
    <property type="entry name" value="Myb_DNA-binding"/>
    <property type="match status" value="1"/>
</dbReference>
<dbReference type="InterPro" id="IPR017930">
    <property type="entry name" value="Myb_dom"/>
</dbReference>
<evidence type="ECO:0000256" key="5">
    <source>
        <dbReference type="ARBA" id="ARBA00023163"/>
    </source>
</evidence>
<evidence type="ECO:0000259" key="8">
    <source>
        <dbReference type="PROSITE" id="PS51294"/>
    </source>
</evidence>
<protein>
    <submittedName>
        <fullName evidence="9">Uncharacterized protein</fullName>
    </submittedName>
</protein>
<proteinExistence type="predicted"/>
<evidence type="ECO:0000256" key="3">
    <source>
        <dbReference type="ARBA" id="ARBA00023015"/>
    </source>
</evidence>
<dbReference type="PROSITE" id="PS51294">
    <property type="entry name" value="HTH_MYB"/>
    <property type="match status" value="1"/>
</dbReference>
<comment type="caution">
    <text evidence="9">The sequence shown here is derived from an EMBL/GenBank/DDBJ whole genome shotgun (WGS) entry which is preliminary data.</text>
</comment>
<dbReference type="CDD" id="cd00167">
    <property type="entry name" value="SANT"/>
    <property type="match status" value="1"/>
</dbReference>
<sequence>MGRAPCCDKANVTKGPWSPEEDDKLKQYIEKYGTGGNWIALPQKAGLKRCGKSCRLRWLNYLRPNIKHGEFSDDEERIICSLYASIGSRTDNDIKNYWNTKLKKQLMSMGFNNNTNTKTTNKGSSTTTTPTTYNLQYPMAMLFHPHHHPSSTSSSSSLFSSSPYQCTPTIYCNPPSALSFTGFETTTTTSTTTQNYHHHHQVKDNNTLLMFGGDELNQAAVAAAASCSSSDGSCFSSINNEDQQGINHVTIVQQNCDAGFYGNNQEEKPCCNDGNNGGLWGQTQNDPLLDYGLEEIKQLISANINVGISSFNYFDESKAEE</sequence>
<dbReference type="GO" id="GO:0003677">
    <property type="term" value="F:DNA binding"/>
    <property type="evidence" value="ECO:0007669"/>
    <property type="project" value="UniProtKB-KW"/>
</dbReference>
<accession>A0A9Q1GL02</accession>
<dbReference type="GO" id="GO:0005634">
    <property type="term" value="C:nucleus"/>
    <property type="evidence" value="ECO:0007669"/>
    <property type="project" value="UniProtKB-SubCell"/>
</dbReference>
<evidence type="ECO:0000256" key="6">
    <source>
        <dbReference type="ARBA" id="ARBA00023242"/>
    </source>
</evidence>
<dbReference type="PROSITE" id="PS50090">
    <property type="entry name" value="MYB_LIKE"/>
    <property type="match status" value="1"/>
</dbReference>
<feature type="domain" description="Myb-like" evidence="7">
    <location>
        <begin position="9"/>
        <end position="62"/>
    </location>
</feature>
<dbReference type="FunFam" id="1.10.10.60:FF:000015">
    <property type="entry name" value="Transcription factor RAX3"/>
    <property type="match status" value="1"/>
</dbReference>
<evidence type="ECO:0000256" key="2">
    <source>
        <dbReference type="ARBA" id="ARBA00022737"/>
    </source>
</evidence>
<evidence type="ECO:0000259" key="7">
    <source>
        <dbReference type="PROSITE" id="PS50090"/>
    </source>
</evidence>
<keyword evidence="5" id="KW-0804">Transcription</keyword>
<feature type="domain" description="HTH myb-type" evidence="8">
    <location>
        <begin position="9"/>
        <end position="66"/>
    </location>
</feature>
<comment type="subcellular location">
    <subcellularLocation>
        <location evidence="1">Nucleus</location>
    </subcellularLocation>
</comment>
<evidence type="ECO:0000256" key="1">
    <source>
        <dbReference type="ARBA" id="ARBA00004123"/>
    </source>
</evidence>
<dbReference type="EMBL" id="JAKOGI010002051">
    <property type="protein sequence ID" value="KAJ8423112.1"/>
    <property type="molecule type" value="Genomic_DNA"/>
</dbReference>
<evidence type="ECO:0000313" key="10">
    <source>
        <dbReference type="Proteomes" id="UP001153076"/>
    </source>
</evidence>
<organism evidence="9 10">
    <name type="scientific">Carnegiea gigantea</name>
    <dbReference type="NCBI Taxonomy" id="171969"/>
    <lineage>
        <taxon>Eukaryota</taxon>
        <taxon>Viridiplantae</taxon>
        <taxon>Streptophyta</taxon>
        <taxon>Embryophyta</taxon>
        <taxon>Tracheophyta</taxon>
        <taxon>Spermatophyta</taxon>
        <taxon>Magnoliopsida</taxon>
        <taxon>eudicotyledons</taxon>
        <taxon>Gunneridae</taxon>
        <taxon>Pentapetalae</taxon>
        <taxon>Caryophyllales</taxon>
        <taxon>Cactineae</taxon>
        <taxon>Cactaceae</taxon>
        <taxon>Cactoideae</taxon>
        <taxon>Echinocereeae</taxon>
        <taxon>Carnegiea</taxon>
    </lineage>
</organism>
<keyword evidence="3" id="KW-0805">Transcription regulation</keyword>
<dbReference type="AlphaFoldDB" id="A0A9Q1GL02"/>
<keyword evidence="10" id="KW-1185">Reference proteome</keyword>
<reference evidence="9" key="1">
    <citation type="submission" date="2022-04" db="EMBL/GenBank/DDBJ databases">
        <title>Carnegiea gigantea Genome sequencing and assembly v2.</title>
        <authorList>
            <person name="Copetti D."/>
            <person name="Sanderson M.J."/>
            <person name="Burquez A."/>
            <person name="Wojciechowski M.F."/>
        </authorList>
    </citation>
    <scope>NUCLEOTIDE SEQUENCE</scope>
    <source>
        <strain evidence="9">SGP5-SGP5p</strain>
        <tissue evidence="9">Aerial part</tissue>
    </source>
</reference>
<dbReference type="SUPFAM" id="SSF46689">
    <property type="entry name" value="Homeodomain-like"/>
    <property type="match status" value="1"/>
</dbReference>
<keyword evidence="6" id="KW-0539">Nucleus</keyword>
<name>A0A9Q1GL02_9CARY</name>
<dbReference type="PANTHER" id="PTHR48000:SF67">
    <property type="entry name" value="MYB-LIKE DNA-BINDING DOMAIN CONTAINING PROTEIN, EXPRESSED"/>
    <property type="match status" value="1"/>
</dbReference>
<keyword evidence="2" id="KW-0677">Repeat</keyword>
<dbReference type="OrthoDB" id="2143914at2759"/>
<dbReference type="InterPro" id="IPR001005">
    <property type="entry name" value="SANT/Myb"/>
</dbReference>
<keyword evidence="4" id="KW-0238">DNA-binding</keyword>
<dbReference type="Proteomes" id="UP001153076">
    <property type="component" value="Unassembled WGS sequence"/>
</dbReference>
<dbReference type="Gene3D" id="1.10.10.60">
    <property type="entry name" value="Homeodomain-like"/>
    <property type="match status" value="2"/>
</dbReference>
<dbReference type="InterPro" id="IPR009057">
    <property type="entry name" value="Homeodomain-like_sf"/>
</dbReference>
<evidence type="ECO:0000256" key="4">
    <source>
        <dbReference type="ARBA" id="ARBA00023125"/>
    </source>
</evidence>
<gene>
    <name evidence="9" type="ORF">Cgig2_033465</name>
</gene>
<evidence type="ECO:0000313" key="9">
    <source>
        <dbReference type="EMBL" id="KAJ8423112.1"/>
    </source>
</evidence>
<dbReference type="PANTHER" id="PTHR48000">
    <property type="entry name" value="OS09G0431300 PROTEIN"/>
    <property type="match status" value="1"/>
</dbReference>
<dbReference type="SMART" id="SM00717">
    <property type="entry name" value="SANT"/>
    <property type="match status" value="2"/>
</dbReference>